<organism evidence="1 2">
    <name type="scientific">Desulfosarcina ovata subsp. sediminis</name>
    <dbReference type="NCBI Taxonomy" id="885957"/>
    <lineage>
        <taxon>Bacteria</taxon>
        <taxon>Pseudomonadati</taxon>
        <taxon>Thermodesulfobacteriota</taxon>
        <taxon>Desulfobacteria</taxon>
        <taxon>Desulfobacterales</taxon>
        <taxon>Desulfosarcinaceae</taxon>
        <taxon>Desulfosarcina</taxon>
    </lineage>
</organism>
<evidence type="ECO:0000313" key="2">
    <source>
        <dbReference type="Proteomes" id="UP000425960"/>
    </source>
</evidence>
<dbReference type="Proteomes" id="UP000425960">
    <property type="component" value="Chromosome"/>
</dbReference>
<dbReference type="AlphaFoldDB" id="A0A5K7ZMA3"/>
<accession>A0A5K7ZMA3</accession>
<dbReference type="KEGG" id="dov:DSCO28_18130"/>
<dbReference type="RefSeq" id="WP_155322002.1">
    <property type="nucleotide sequence ID" value="NZ_AP021876.1"/>
</dbReference>
<evidence type="ECO:0000313" key="1">
    <source>
        <dbReference type="EMBL" id="BBO81247.1"/>
    </source>
</evidence>
<gene>
    <name evidence="1" type="ORF">DSCO28_18130</name>
</gene>
<dbReference type="EMBL" id="AP021876">
    <property type="protein sequence ID" value="BBO81247.1"/>
    <property type="molecule type" value="Genomic_DNA"/>
</dbReference>
<reference evidence="1 2" key="1">
    <citation type="submission" date="2019-11" db="EMBL/GenBank/DDBJ databases">
        <title>Comparative genomics of hydrocarbon-degrading Desulfosarcina strains.</title>
        <authorList>
            <person name="Watanabe M."/>
            <person name="Kojima H."/>
            <person name="Fukui M."/>
        </authorList>
    </citation>
    <scope>NUCLEOTIDE SEQUENCE [LARGE SCALE GENOMIC DNA]</scope>
    <source>
        <strain evidence="1 2">28bB2T</strain>
    </source>
</reference>
<sequence>MNKINKKAFEPMDKEESDLMKSLENNEWKPVKDLKQQKKAAVEAARNTLNKDKRINLRLSQKDFHQIKIKAVEEGIPYQTLISSIIHKYLNGSLLPRQQ</sequence>
<proteinExistence type="predicted"/>
<evidence type="ECO:0008006" key="3">
    <source>
        <dbReference type="Google" id="ProtNLM"/>
    </source>
</evidence>
<name>A0A5K7ZMA3_9BACT</name>
<protein>
    <recommendedName>
        <fullName evidence="3">Antitoxin</fullName>
    </recommendedName>
</protein>
<dbReference type="Pfam" id="PF12441">
    <property type="entry name" value="CopG_antitoxin"/>
    <property type="match status" value="1"/>
</dbReference>
<dbReference type="InterPro" id="IPR022148">
    <property type="entry name" value="CopG_antitoxin"/>
</dbReference>